<dbReference type="InterPro" id="IPR029060">
    <property type="entry name" value="PIN-like_dom_sf"/>
</dbReference>
<feature type="compositionally biased region" description="Basic residues" evidence="3">
    <location>
        <begin position="147"/>
        <end position="156"/>
    </location>
</feature>
<gene>
    <name evidence="5" type="ORF">AGOR_G00144240</name>
</gene>
<feature type="compositionally biased region" description="Basic and acidic residues" evidence="3">
    <location>
        <begin position="92"/>
        <end position="109"/>
    </location>
</feature>
<dbReference type="AlphaFoldDB" id="A0A8T3D1G6"/>
<proteinExistence type="inferred from homology"/>
<feature type="compositionally biased region" description="Basic and acidic residues" evidence="3">
    <location>
        <begin position="27"/>
        <end position="42"/>
    </location>
</feature>
<dbReference type="SUPFAM" id="SSF88723">
    <property type="entry name" value="PIN domain-like"/>
    <property type="match status" value="1"/>
</dbReference>
<dbReference type="EMBL" id="JAERUA010000013">
    <property type="protein sequence ID" value="KAI1891479.1"/>
    <property type="molecule type" value="Genomic_DNA"/>
</dbReference>
<dbReference type="InterPro" id="IPR002716">
    <property type="entry name" value="PIN_dom"/>
</dbReference>
<organism evidence="5 6">
    <name type="scientific">Albula goreensis</name>
    <dbReference type="NCBI Taxonomy" id="1534307"/>
    <lineage>
        <taxon>Eukaryota</taxon>
        <taxon>Metazoa</taxon>
        <taxon>Chordata</taxon>
        <taxon>Craniata</taxon>
        <taxon>Vertebrata</taxon>
        <taxon>Euteleostomi</taxon>
        <taxon>Actinopterygii</taxon>
        <taxon>Neopterygii</taxon>
        <taxon>Teleostei</taxon>
        <taxon>Albuliformes</taxon>
        <taxon>Albulidae</taxon>
        <taxon>Albula</taxon>
    </lineage>
</organism>
<dbReference type="Gene3D" id="3.40.50.1010">
    <property type="entry name" value="5'-nuclease"/>
    <property type="match status" value="1"/>
</dbReference>
<dbReference type="FunFam" id="3.40.50.1010:FF:000012">
    <property type="entry name" value="SWT1, RNA endoribonuclease homolog"/>
    <property type="match status" value="1"/>
</dbReference>
<sequence>MAKKKSKKKHKRETSRSPSSSQEADDKEYRKRREISEEEGRRTFYIKSIQDEDRATQAAPLPSPKKPNSESSTKKDRQHKKPVYRLGTVTSSEREKDHKKDAKEKHSKNDSASILETASKRPHCTTKTSSSSDEFSRKNLSEEFREQRRRLMKRRSRESLESESNSQLHRCQGKGTEKHSPEPKKQPIAFEKVQPSISISTAISKGLPGHPESSKSSGSDLDKKTLLEPHKPLSFKILKKTNIIANRNEAWDKSPFRDGKSRVSVPYKSIPGHSPRPENVDSVSTFSVRKTVAEKARQSGEISPKAPHMARAFTSSPQRQLEVPHSHPHKGGRKSESIAARFSETTQSPRVSSAVTGDNDQEMQLMAELHQARSQRLLEVNVDDSYGELTSMDIDPPEEIPTFSFRAEHIHQDLIIVLDTNILLSHLDFVKKMRSHGLGALGFPNILIPWVVMQELDALKDGKLSSDVKHKAKPAVHYIYTMLKTQEPRLWGQSMQQAARRIYGVNAENNDDRVLQCCLQYQGLYPEVALILCTNDKNLCSKALLSGVKALNKADLESEVGRVQSDTQTHSQQAFPVCWPPQTDQRLSGIHTTQLAEDRDASGNKIDVVSEDERRKAAEKACKVSTSVSVLEEALQGALSQILEAEMKAAFDNLWLEVVFVKPPWTLSDLLVCFKKHWIAVFGSIVQRSLLNSVEYLSDSLCKGKTLDWHSTQQAAKEAHELLLAFSCRSDYGGSLPKSLSVLESLLQDPPQSDGRTRESPGNRAPASSDGDVLMAMEEGTTNVQSSYQDVWAVFENIWSNVCQISSAVFTALRFLLESLQRVLSSKSSFEDVQALLAFINTSEIATMKPRFSAKDLFECLSQQEYREKLCVGGNQLVELSLSLDHCASAVGHQAGSSSWP</sequence>
<dbReference type="PANTHER" id="PTHR16161">
    <property type="entry name" value="TRANSCRIPTIONAL PROTEIN SWT1"/>
    <property type="match status" value="1"/>
</dbReference>
<accession>A0A8T3D1G6</accession>
<dbReference type="Pfam" id="PF13638">
    <property type="entry name" value="PIN_4"/>
    <property type="match status" value="1"/>
</dbReference>
<evidence type="ECO:0000256" key="1">
    <source>
        <dbReference type="ARBA" id="ARBA00060839"/>
    </source>
</evidence>
<dbReference type="SMART" id="SM00670">
    <property type="entry name" value="PINc"/>
    <property type="match status" value="1"/>
</dbReference>
<evidence type="ECO:0000313" key="6">
    <source>
        <dbReference type="Proteomes" id="UP000829720"/>
    </source>
</evidence>
<feature type="compositionally biased region" description="Basic and acidic residues" evidence="3">
    <location>
        <begin position="220"/>
        <end position="229"/>
    </location>
</feature>
<dbReference type="PANTHER" id="PTHR16161:SF0">
    <property type="entry name" value="TRANSCRIPTIONAL PROTEIN SWT1"/>
    <property type="match status" value="1"/>
</dbReference>
<evidence type="ECO:0000313" key="5">
    <source>
        <dbReference type="EMBL" id="KAI1891479.1"/>
    </source>
</evidence>
<evidence type="ECO:0000259" key="4">
    <source>
        <dbReference type="SMART" id="SM00670"/>
    </source>
</evidence>
<dbReference type="GO" id="GO:0005634">
    <property type="term" value="C:nucleus"/>
    <property type="evidence" value="ECO:0007669"/>
    <property type="project" value="TreeGrafter"/>
</dbReference>
<protein>
    <recommendedName>
        <fullName evidence="2">Transcriptional protein SWT1</fullName>
    </recommendedName>
</protein>
<feature type="region of interest" description="Disordered" evidence="3">
    <location>
        <begin position="748"/>
        <end position="771"/>
    </location>
</feature>
<feature type="compositionally biased region" description="Basic and acidic residues" evidence="3">
    <location>
        <begin position="175"/>
        <end position="185"/>
    </location>
</feature>
<evidence type="ECO:0000256" key="2">
    <source>
        <dbReference type="ARBA" id="ARBA00074620"/>
    </source>
</evidence>
<comment type="caution">
    <text evidence="5">The sequence shown here is derived from an EMBL/GenBank/DDBJ whole genome shotgun (WGS) entry which is preliminary data.</text>
</comment>
<feature type="region of interest" description="Disordered" evidence="3">
    <location>
        <begin position="255"/>
        <end position="283"/>
    </location>
</feature>
<dbReference type="Proteomes" id="UP000829720">
    <property type="component" value="Unassembled WGS sequence"/>
</dbReference>
<comment type="similarity">
    <text evidence="1">Belongs to the SWT1 family.</text>
</comment>
<evidence type="ECO:0000256" key="3">
    <source>
        <dbReference type="SAM" id="MobiDB-lite"/>
    </source>
</evidence>
<feature type="domain" description="PIN" evidence="4">
    <location>
        <begin position="414"/>
        <end position="541"/>
    </location>
</feature>
<dbReference type="CDD" id="cd18727">
    <property type="entry name" value="PIN_Swt1-like"/>
    <property type="match status" value="1"/>
</dbReference>
<feature type="compositionally biased region" description="Basic residues" evidence="3">
    <location>
        <begin position="1"/>
        <end position="13"/>
    </location>
</feature>
<keyword evidence="6" id="KW-1185">Reference proteome</keyword>
<feature type="region of interest" description="Disordered" evidence="3">
    <location>
        <begin position="1"/>
        <end position="229"/>
    </location>
</feature>
<feature type="region of interest" description="Disordered" evidence="3">
    <location>
        <begin position="296"/>
        <end position="335"/>
    </location>
</feature>
<reference evidence="5" key="1">
    <citation type="submission" date="2021-01" db="EMBL/GenBank/DDBJ databases">
        <authorList>
            <person name="Zahm M."/>
            <person name="Roques C."/>
            <person name="Cabau C."/>
            <person name="Klopp C."/>
            <person name="Donnadieu C."/>
            <person name="Jouanno E."/>
            <person name="Lampietro C."/>
            <person name="Louis A."/>
            <person name="Herpin A."/>
            <person name="Echchiki A."/>
            <person name="Berthelot C."/>
            <person name="Parey E."/>
            <person name="Roest-Crollius H."/>
            <person name="Braasch I."/>
            <person name="Postlethwait J."/>
            <person name="Bobe J."/>
            <person name="Montfort J."/>
            <person name="Bouchez O."/>
            <person name="Begum T."/>
            <person name="Mejri S."/>
            <person name="Adams A."/>
            <person name="Chen W.-J."/>
            <person name="Guiguen Y."/>
        </authorList>
    </citation>
    <scope>NUCLEOTIDE SEQUENCE</scope>
    <source>
        <tissue evidence="5">Blood</tissue>
    </source>
</reference>
<feature type="compositionally biased region" description="Basic and acidic residues" evidence="3">
    <location>
        <begin position="134"/>
        <end position="146"/>
    </location>
</feature>
<name>A0A8T3D1G6_9TELE</name>
<dbReference type="InterPro" id="IPR052626">
    <property type="entry name" value="SWT1_Regulator"/>
</dbReference>
<dbReference type="OrthoDB" id="548295at2759"/>